<protein>
    <submittedName>
        <fullName evidence="2">Uncharacterized protein</fullName>
    </submittedName>
</protein>
<dbReference type="Proteomes" id="UP000279259">
    <property type="component" value="Unassembled WGS sequence"/>
</dbReference>
<evidence type="ECO:0000313" key="2">
    <source>
        <dbReference type="EMBL" id="RSH88603.1"/>
    </source>
</evidence>
<dbReference type="AlphaFoldDB" id="A0A427YC19"/>
<name>A0A427YC19_9TREE</name>
<feature type="region of interest" description="Disordered" evidence="1">
    <location>
        <begin position="295"/>
        <end position="315"/>
    </location>
</feature>
<organism evidence="2 3">
    <name type="scientific">Saitozyma podzolica</name>
    <dbReference type="NCBI Taxonomy" id="1890683"/>
    <lineage>
        <taxon>Eukaryota</taxon>
        <taxon>Fungi</taxon>
        <taxon>Dikarya</taxon>
        <taxon>Basidiomycota</taxon>
        <taxon>Agaricomycotina</taxon>
        <taxon>Tremellomycetes</taxon>
        <taxon>Tremellales</taxon>
        <taxon>Trimorphomycetaceae</taxon>
        <taxon>Saitozyma</taxon>
    </lineage>
</organism>
<dbReference type="OrthoDB" id="2575571at2759"/>
<keyword evidence="3" id="KW-1185">Reference proteome</keyword>
<reference evidence="2 3" key="1">
    <citation type="submission" date="2018-11" db="EMBL/GenBank/DDBJ databases">
        <title>Genome sequence of Saitozyma podzolica DSM 27192.</title>
        <authorList>
            <person name="Aliyu H."/>
            <person name="Gorte O."/>
            <person name="Ochsenreither K."/>
        </authorList>
    </citation>
    <scope>NUCLEOTIDE SEQUENCE [LARGE SCALE GENOMIC DNA]</scope>
    <source>
        <strain evidence="2 3">DSM 27192</strain>
    </source>
</reference>
<accession>A0A427YC19</accession>
<evidence type="ECO:0000313" key="3">
    <source>
        <dbReference type="Proteomes" id="UP000279259"/>
    </source>
</evidence>
<dbReference type="EMBL" id="RSCD01000016">
    <property type="protein sequence ID" value="RSH88603.1"/>
    <property type="molecule type" value="Genomic_DNA"/>
</dbReference>
<evidence type="ECO:0000256" key="1">
    <source>
        <dbReference type="SAM" id="MobiDB-lite"/>
    </source>
</evidence>
<comment type="caution">
    <text evidence="2">The sequence shown here is derived from an EMBL/GenBank/DDBJ whole genome shotgun (WGS) entry which is preliminary data.</text>
</comment>
<sequence length="396" mass="41574">MSISPNSSPAMRPISAMHLKTASAPGSGSVTPLHLAQLPSGGATTLPTSCVAAAVAASAGVAGGSGTGPGSGLSCPGGASRSYARAPTQRPYQSPLVARGATLLGNALRDVDGDTKKFGDLVANLVERRALLTRGGDALAHVDERIGARSAGGSLGGSWETERAELIVDIPVWSPGCFQDLSTLHALRDTTLCHTHALLAYLLREHSIPASYRLLARSAIGSGSSPSPHGWGCIRLAPTVTTSPVVPKVELKPKYRRTSFVYEGEREKRATTAHIENRPVTGVAGLGLVPTHDIPSIGETMAKPKPKRTQVDRAHGNVTRTPEWTFEHALADESDEEDEDVHVSLKEGYRSGSASDDEDEEECADVIVARELDRRGAKEGSAFLMTLFGGPALILT</sequence>
<proteinExistence type="predicted"/>
<gene>
    <name evidence="2" type="ORF">EHS25_002830</name>
</gene>
<feature type="region of interest" description="Disordered" evidence="1">
    <location>
        <begin position="63"/>
        <end position="91"/>
    </location>
</feature>